<gene>
    <name evidence="1" type="ORF">CHUV0807_0757</name>
</gene>
<dbReference type="GO" id="GO:0005737">
    <property type="term" value="C:cytoplasm"/>
    <property type="evidence" value="ECO:0007669"/>
    <property type="project" value="TreeGrafter"/>
</dbReference>
<name>A0A1C3H3D1_9GAMM</name>
<proteinExistence type="predicted"/>
<dbReference type="InterPro" id="IPR050275">
    <property type="entry name" value="PGM_Phosphatase"/>
</dbReference>
<sequence length="212" mass="23702">MKTLYLIRHAQSEANAGGISKPERDISLSPLGREQAQALVARLPRSAHIYTSELRRTHETAAPYCRTHGITPQTLQLLNEFSCLAFDLIRGIDGTARRPLADAYWQRADPLECTGAGADSFAAFNRRISAFLDHYPQLEDGSLLFGHGIWIGLLAWRLLGFRAETSADMSAFRRFQSGLPMPNTAVWILQGDSADTLRLRCHQPAMPWEKQP</sequence>
<dbReference type="AlphaFoldDB" id="A0A1C3H3D1"/>
<dbReference type="InterPro" id="IPR013078">
    <property type="entry name" value="His_Pase_superF_clade-1"/>
</dbReference>
<protein>
    <submittedName>
        <fullName evidence="1">Phosphoglycerate mutase family protein</fullName>
    </submittedName>
</protein>
<dbReference type="PANTHER" id="PTHR48100:SF1">
    <property type="entry name" value="HISTIDINE PHOSPHATASE FAMILY PROTEIN-RELATED"/>
    <property type="match status" value="1"/>
</dbReference>
<reference evidence="2" key="1">
    <citation type="submission" date="2016-04" db="EMBL/GenBank/DDBJ databases">
        <authorList>
            <person name="Tagini F."/>
        </authorList>
    </citation>
    <scope>NUCLEOTIDE SEQUENCE [LARGE SCALE GENOMIC DNA]</scope>
    <source>
        <strain evidence="2">CHUV0807</strain>
    </source>
</reference>
<dbReference type="SUPFAM" id="SSF53254">
    <property type="entry name" value="Phosphoglycerate mutase-like"/>
    <property type="match status" value="1"/>
</dbReference>
<dbReference type="CDD" id="cd07067">
    <property type="entry name" value="HP_PGM_like"/>
    <property type="match status" value="1"/>
</dbReference>
<dbReference type="Gene3D" id="3.40.50.1240">
    <property type="entry name" value="Phosphoglycerate mutase-like"/>
    <property type="match status" value="1"/>
</dbReference>
<dbReference type="GO" id="GO:0016791">
    <property type="term" value="F:phosphatase activity"/>
    <property type="evidence" value="ECO:0007669"/>
    <property type="project" value="TreeGrafter"/>
</dbReference>
<dbReference type="SMART" id="SM00855">
    <property type="entry name" value="PGAM"/>
    <property type="match status" value="1"/>
</dbReference>
<dbReference type="RefSeq" id="WP_079539823.1">
    <property type="nucleotide sequence ID" value="NZ_CP171111.1"/>
</dbReference>
<organism evidence="1 2">
    <name type="scientific">Cardiobacterium hominis</name>
    <dbReference type="NCBI Taxonomy" id="2718"/>
    <lineage>
        <taxon>Bacteria</taxon>
        <taxon>Pseudomonadati</taxon>
        <taxon>Pseudomonadota</taxon>
        <taxon>Gammaproteobacteria</taxon>
        <taxon>Cardiobacteriales</taxon>
        <taxon>Cardiobacteriaceae</taxon>
        <taxon>Cardiobacterium</taxon>
    </lineage>
</organism>
<dbReference type="EMBL" id="FKLO01000032">
    <property type="protein sequence ID" value="SAM60751.1"/>
    <property type="molecule type" value="Genomic_DNA"/>
</dbReference>
<evidence type="ECO:0000313" key="1">
    <source>
        <dbReference type="EMBL" id="SAM60751.1"/>
    </source>
</evidence>
<evidence type="ECO:0000313" key="2">
    <source>
        <dbReference type="Proteomes" id="UP000190837"/>
    </source>
</evidence>
<accession>A0A1C3H3D1</accession>
<dbReference type="Proteomes" id="UP000190837">
    <property type="component" value="Unassembled WGS sequence"/>
</dbReference>
<dbReference type="Pfam" id="PF00300">
    <property type="entry name" value="His_Phos_1"/>
    <property type="match status" value="1"/>
</dbReference>
<dbReference type="InterPro" id="IPR029033">
    <property type="entry name" value="His_PPase_superfam"/>
</dbReference>
<dbReference type="PANTHER" id="PTHR48100">
    <property type="entry name" value="BROAD-SPECIFICITY PHOSPHATASE YOR283W-RELATED"/>
    <property type="match status" value="1"/>
</dbReference>